<accession>A0A0D8BVQ5</accession>
<dbReference type="InterPro" id="IPR045584">
    <property type="entry name" value="Pilin-like"/>
</dbReference>
<comment type="caution">
    <text evidence="3">The sequence shown here is derived from an EMBL/GenBank/DDBJ whole genome shotgun (WGS) entry which is preliminary data.</text>
</comment>
<dbReference type="NCBIfam" id="TIGR02532">
    <property type="entry name" value="IV_pilin_GFxxxE"/>
    <property type="match status" value="1"/>
</dbReference>
<sequence>MKAAHNGGFTLLEMLIVLAVVLLLAALAVPTLGGAMRKQEEAYMLAVLRADLYRAQQYAIAHRADVSIFFTDGGAEYKAVEAASGRQVVVRSLPSPWRFRLVTLRNPLVFTDNGNIEKAGTVWVRGGKSNYRLTFLLGKGRFYVQKM</sequence>
<dbReference type="NCBIfam" id="NF040982">
    <property type="entry name" value="ComGD"/>
    <property type="match status" value="1"/>
</dbReference>
<dbReference type="InterPro" id="IPR012902">
    <property type="entry name" value="N_methyl_site"/>
</dbReference>
<dbReference type="PATRIC" id="fig|1462.6.peg.703"/>
<dbReference type="SUPFAM" id="SSF54523">
    <property type="entry name" value="Pili subunits"/>
    <property type="match status" value="1"/>
</dbReference>
<dbReference type="PIRSF" id="PIRSF021292">
    <property type="entry name" value="Competence_ComGD"/>
    <property type="match status" value="1"/>
</dbReference>
<dbReference type="PROSITE" id="PS00409">
    <property type="entry name" value="PROKAR_NTER_METHYL"/>
    <property type="match status" value="1"/>
</dbReference>
<dbReference type="AlphaFoldDB" id="A0A0D8BVQ5"/>
<dbReference type="RefSeq" id="WP_075261740.1">
    <property type="nucleotide sequence ID" value="NZ_JYBP01000003.1"/>
</dbReference>
<keyword evidence="2" id="KW-0178">Competence</keyword>
<dbReference type="GO" id="GO:0030420">
    <property type="term" value="P:establishment of competence for transformation"/>
    <property type="evidence" value="ECO:0007669"/>
    <property type="project" value="UniProtKB-KW"/>
</dbReference>
<dbReference type="Gene3D" id="3.30.700.10">
    <property type="entry name" value="Glycoprotein, Type 4 Pilin"/>
    <property type="match status" value="1"/>
</dbReference>
<proteinExistence type="predicted"/>
<reference evidence="3 4" key="1">
    <citation type="submission" date="2015-01" db="EMBL/GenBank/DDBJ databases">
        <authorList>
            <person name="Filippidou S."/>
            <person name="Jeanneret N."/>
            <person name="Russel-Delif L."/>
            <person name="Junier T."/>
            <person name="Wunderlin T."/>
            <person name="Molina V."/>
            <person name="Johnson S.L."/>
            <person name="Davenport K.W."/>
            <person name="Chain P.S."/>
            <person name="Dorador C."/>
            <person name="Junier P."/>
        </authorList>
    </citation>
    <scope>NUCLEOTIDE SEQUENCE [LARGE SCALE GENOMIC DNA]</scope>
    <source>
        <strain evidence="3 4">Et7/4</strain>
    </source>
</reference>
<dbReference type="OrthoDB" id="1653576at2"/>
<name>A0A0D8BVQ5_GEOKU</name>
<protein>
    <recommendedName>
        <fullName evidence="5">Prepilin-type N-terminal cleavage/methylation domain protein</fullName>
    </recommendedName>
</protein>
<dbReference type="EMBL" id="JYBP01000003">
    <property type="protein sequence ID" value="KJE28089.1"/>
    <property type="molecule type" value="Genomic_DNA"/>
</dbReference>
<gene>
    <name evidence="3" type="ORF">LG52_565</name>
</gene>
<organism evidence="3 4">
    <name type="scientific">Geobacillus kaustophilus</name>
    <dbReference type="NCBI Taxonomy" id="1462"/>
    <lineage>
        <taxon>Bacteria</taxon>
        <taxon>Bacillati</taxon>
        <taxon>Bacillota</taxon>
        <taxon>Bacilli</taxon>
        <taxon>Bacillales</taxon>
        <taxon>Anoxybacillaceae</taxon>
        <taxon>Geobacillus</taxon>
        <taxon>Geobacillus thermoleovorans group</taxon>
    </lineage>
</organism>
<evidence type="ECO:0000313" key="4">
    <source>
        <dbReference type="Proteomes" id="UP000032522"/>
    </source>
</evidence>
<comment type="subcellular location">
    <subcellularLocation>
        <location evidence="1">Cell surface</location>
    </subcellularLocation>
</comment>
<dbReference type="Pfam" id="PF07963">
    <property type="entry name" value="N_methyl"/>
    <property type="match status" value="1"/>
</dbReference>
<evidence type="ECO:0000313" key="3">
    <source>
        <dbReference type="EMBL" id="KJE28089.1"/>
    </source>
</evidence>
<dbReference type="GO" id="GO:0009986">
    <property type="term" value="C:cell surface"/>
    <property type="evidence" value="ECO:0007669"/>
    <property type="project" value="UniProtKB-SubCell"/>
</dbReference>
<evidence type="ECO:0000256" key="2">
    <source>
        <dbReference type="ARBA" id="ARBA00023287"/>
    </source>
</evidence>
<evidence type="ECO:0000256" key="1">
    <source>
        <dbReference type="ARBA" id="ARBA00004241"/>
    </source>
</evidence>
<evidence type="ECO:0008006" key="5">
    <source>
        <dbReference type="Google" id="ProtNLM"/>
    </source>
</evidence>
<dbReference type="Proteomes" id="UP000032522">
    <property type="component" value="Unassembled WGS sequence"/>
</dbReference>
<dbReference type="InterPro" id="IPR016785">
    <property type="entry name" value="ComGD"/>
</dbReference>